<evidence type="ECO:0000313" key="2">
    <source>
        <dbReference type="EMBL" id="SEW20012.1"/>
    </source>
</evidence>
<feature type="transmembrane region" description="Helical" evidence="1">
    <location>
        <begin position="84"/>
        <end position="103"/>
    </location>
</feature>
<evidence type="ECO:0000256" key="1">
    <source>
        <dbReference type="SAM" id="Phobius"/>
    </source>
</evidence>
<evidence type="ECO:0000313" key="3">
    <source>
        <dbReference type="Proteomes" id="UP000199373"/>
    </source>
</evidence>
<sequence length="168" mass="18823">MTMNIIYILFILAFVVHDGEEVAVQHRWVTAHHAALSSRLPRLRRIFDHLQRMSTKAFLTAALEELIVLVAITIYALLGGAYAIELWTAIFLAFSIHLVVHVIQAIVVRGYIPGLVSSILLLPFSYMVIHELCHQFSPSQLLSYALIGLPLIVANLALAHYLGLKWGK</sequence>
<name>A0A1I0PZD0_9BACT</name>
<evidence type="ECO:0008006" key="4">
    <source>
        <dbReference type="Google" id="ProtNLM"/>
    </source>
</evidence>
<protein>
    <recommendedName>
        <fullName evidence="4">HXXEE domain-containing protein</fullName>
    </recommendedName>
</protein>
<organism evidence="2 3">
    <name type="scientific">Prevotella aff. ruminicola Tc2-24</name>
    <dbReference type="NCBI Taxonomy" id="81582"/>
    <lineage>
        <taxon>Bacteria</taxon>
        <taxon>Pseudomonadati</taxon>
        <taxon>Bacteroidota</taxon>
        <taxon>Bacteroidia</taxon>
        <taxon>Bacteroidales</taxon>
        <taxon>Prevotellaceae</taxon>
        <taxon>Prevotella</taxon>
    </lineage>
</organism>
<feature type="transmembrane region" description="Helical" evidence="1">
    <location>
        <begin position="141"/>
        <end position="164"/>
    </location>
</feature>
<dbReference type="Proteomes" id="UP000199373">
    <property type="component" value="Unassembled WGS sequence"/>
</dbReference>
<proteinExistence type="predicted"/>
<gene>
    <name evidence="2" type="ORF">SAMN04487850_2088</name>
</gene>
<keyword evidence="1" id="KW-0812">Transmembrane</keyword>
<dbReference type="EMBL" id="FOIQ01000005">
    <property type="protein sequence ID" value="SEW20012.1"/>
    <property type="molecule type" value="Genomic_DNA"/>
</dbReference>
<accession>A0A1I0PZD0</accession>
<dbReference type="InterPro" id="IPR025671">
    <property type="entry name" value="HXXEE"/>
</dbReference>
<reference evidence="2 3" key="1">
    <citation type="submission" date="2016-10" db="EMBL/GenBank/DDBJ databases">
        <authorList>
            <person name="de Groot N.N."/>
        </authorList>
    </citation>
    <scope>NUCLEOTIDE SEQUENCE [LARGE SCALE GENOMIC DNA]</scope>
    <source>
        <strain evidence="2 3">TC2-24</strain>
    </source>
</reference>
<keyword evidence="1" id="KW-1133">Transmembrane helix</keyword>
<dbReference type="Pfam" id="PF13787">
    <property type="entry name" value="HXXEE"/>
    <property type="match status" value="1"/>
</dbReference>
<keyword evidence="3" id="KW-1185">Reference proteome</keyword>
<dbReference type="AlphaFoldDB" id="A0A1I0PZD0"/>
<feature type="transmembrane region" description="Helical" evidence="1">
    <location>
        <begin position="57"/>
        <end position="78"/>
    </location>
</feature>
<feature type="transmembrane region" description="Helical" evidence="1">
    <location>
        <begin position="110"/>
        <end position="129"/>
    </location>
</feature>
<keyword evidence="1" id="KW-0472">Membrane</keyword>